<comment type="caution">
    <text evidence="1">The sequence shown here is derived from an EMBL/GenBank/DDBJ whole genome shotgun (WGS) entry which is preliminary data.</text>
</comment>
<evidence type="ECO:0000313" key="2">
    <source>
        <dbReference type="Proteomes" id="UP000783287"/>
    </source>
</evidence>
<sequence length="82" mass="9361">MKNNKTSKLAVRLTPKEKELLNYFATRLGVSASALVRNQIKTMLSELEDKVSDTHFINMTKLPTLTGPTYSQEEIEDLFEIE</sequence>
<dbReference type="AlphaFoldDB" id="A0A955L6J2"/>
<organism evidence="1 2">
    <name type="scientific">Candidatus Dojkabacteria bacterium</name>
    <dbReference type="NCBI Taxonomy" id="2099670"/>
    <lineage>
        <taxon>Bacteria</taxon>
        <taxon>Candidatus Dojkabacteria</taxon>
    </lineage>
</organism>
<gene>
    <name evidence="1" type="ORF">KC909_06305</name>
</gene>
<dbReference type="Proteomes" id="UP000783287">
    <property type="component" value="Unassembled WGS sequence"/>
</dbReference>
<protein>
    <submittedName>
        <fullName evidence="1">Uncharacterized protein</fullName>
    </submittedName>
</protein>
<dbReference type="EMBL" id="JAGQLK010000184">
    <property type="protein sequence ID" value="MCA9383944.1"/>
    <property type="molecule type" value="Genomic_DNA"/>
</dbReference>
<proteinExistence type="predicted"/>
<reference evidence="1" key="1">
    <citation type="submission" date="2020-04" db="EMBL/GenBank/DDBJ databases">
        <authorList>
            <person name="Zhang T."/>
        </authorList>
    </citation>
    <scope>NUCLEOTIDE SEQUENCE</scope>
    <source>
        <strain evidence="1">HKST-UBA14</strain>
    </source>
</reference>
<reference evidence="1" key="2">
    <citation type="journal article" date="2021" name="Microbiome">
        <title>Successional dynamics and alternative stable states in a saline activated sludge microbial community over 9 years.</title>
        <authorList>
            <person name="Wang Y."/>
            <person name="Ye J."/>
            <person name="Ju F."/>
            <person name="Liu L."/>
            <person name="Boyd J.A."/>
            <person name="Deng Y."/>
            <person name="Parks D.H."/>
            <person name="Jiang X."/>
            <person name="Yin X."/>
            <person name="Woodcroft B.J."/>
            <person name="Tyson G.W."/>
            <person name="Hugenholtz P."/>
            <person name="Polz M.F."/>
            <person name="Zhang T."/>
        </authorList>
    </citation>
    <scope>NUCLEOTIDE SEQUENCE</scope>
    <source>
        <strain evidence="1">HKST-UBA14</strain>
    </source>
</reference>
<accession>A0A955L6J2</accession>
<evidence type="ECO:0000313" key="1">
    <source>
        <dbReference type="EMBL" id="MCA9383944.1"/>
    </source>
</evidence>
<name>A0A955L6J2_9BACT</name>